<organism evidence="2 3">
    <name type="scientific">Spiribacter onubensis</name>
    <dbReference type="NCBI Taxonomy" id="3122420"/>
    <lineage>
        <taxon>Bacteria</taxon>
        <taxon>Pseudomonadati</taxon>
        <taxon>Pseudomonadota</taxon>
        <taxon>Gammaproteobacteria</taxon>
        <taxon>Chromatiales</taxon>
        <taxon>Ectothiorhodospiraceae</taxon>
        <taxon>Spiribacter</taxon>
    </lineage>
</organism>
<dbReference type="EMBL" id="JBAKFJ010000001">
    <property type="protein sequence ID" value="MEX0386727.1"/>
    <property type="molecule type" value="Genomic_DNA"/>
</dbReference>
<proteinExistence type="predicted"/>
<dbReference type="CDD" id="cd02955">
    <property type="entry name" value="SSP411"/>
    <property type="match status" value="1"/>
</dbReference>
<keyword evidence="3" id="KW-1185">Reference proteome</keyword>
<dbReference type="InterPro" id="IPR024705">
    <property type="entry name" value="Ssp411"/>
</dbReference>
<evidence type="ECO:0000259" key="1">
    <source>
        <dbReference type="Pfam" id="PF03190"/>
    </source>
</evidence>
<dbReference type="PIRSF" id="PIRSF006402">
    <property type="entry name" value="UCP006402_thioredoxin"/>
    <property type="match status" value="1"/>
</dbReference>
<dbReference type="Gene3D" id="3.40.30.10">
    <property type="entry name" value="Glutaredoxin"/>
    <property type="match status" value="1"/>
</dbReference>
<sequence>MPSPAIDTNRLGATTSPYLRQHADNPVHWQPWDDAALAAARERDCPILLSIGYSACHWCHVMAHECFEHPAIAEQMNRDFINIKVDREERPDLDRIYQTAHQLLVGRGGGWPLTVFLTPDQVPFFAGTYFPAEPQEGMPGFGDVMDRITRVWQDHRDEITEQNADLQRVMDRLSTAPAGSGLPGGDALEAARLQLGERFDPAHGGFGDAPKFPQPVALERLLRHYARSQQGGEADRGALHMACHTLRRMALGGIYDQVGGGFARYSVDGEWMIPHFEKMLSDNALLIGVASDAYRATGDRFFRRIARETAEWALREMQLPAGGFATSLDADTGDGEGAFYLWTPEEVRAVLDAEEAELVIRRLGLDEKPNFEGRWHPQVHMAFSELAKALKTPRDTLVTRWKSAQQKLRTARDGRERPGRDDKALTAWNALMIRGLARAGRFLDLPELIDTAERAEGFVREHLWRDGRLLASWLDGRAEFPGYLDDHAFMLAALIELQQARWSPGRADWAMALGDVLIEQFEDPDSGGFYFTAADHEALIQRPRAWTDDALPAGNGIAALALNRLGHWVGDRRYNAAAERAVAAAAETIEKAPAAHCAVLDALDECLQPPELVVIRADAPTADALREVAEAGYHPQRLVFTPTAGDPAAAAPADGNGAWVCRGHACLPVAQSPAELSDRLAERD</sequence>
<comment type="caution">
    <text evidence="2">The sequence shown here is derived from an EMBL/GenBank/DDBJ whole genome shotgun (WGS) entry which is preliminary data.</text>
</comment>
<name>A0ABV3S9C9_9GAMM</name>
<dbReference type="InterPro" id="IPR008928">
    <property type="entry name" value="6-hairpin_glycosidase_sf"/>
</dbReference>
<evidence type="ECO:0000313" key="3">
    <source>
        <dbReference type="Proteomes" id="UP001556653"/>
    </source>
</evidence>
<dbReference type="RefSeq" id="WP_367967189.1">
    <property type="nucleotide sequence ID" value="NZ_JBAKFJ010000001.1"/>
</dbReference>
<dbReference type="PANTHER" id="PTHR42899:SF1">
    <property type="entry name" value="SPERMATOGENESIS-ASSOCIATED PROTEIN 20"/>
    <property type="match status" value="1"/>
</dbReference>
<evidence type="ECO:0000313" key="2">
    <source>
        <dbReference type="EMBL" id="MEX0386727.1"/>
    </source>
</evidence>
<protein>
    <submittedName>
        <fullName evidence="2">Thioredoxin domain-containing protein</fullName>
    </submittedName>
</protein>
<feature type="domain" description="Spermatogenesis-associated protein 20-like TRX" evidence="1">
    <location>
        <begin position="8"/>
        <end position="169"/>
    </location>
</feature>
<dbReference type="InterPro" id="IPR004879">
    <property type="entry name" value="Ssp411-like_TRX"/>
</dbReference>
<dbReference type="PANTHER" id="PTHR42899">
    <property type="entry name" value="SPERMATOGENESIS-ASSOCIATED PROTEIN 20"/>
    <property type="match status" value="1"/>
</dbReference>
<dbReference type="Pfam" id="PF03190">
    <property type="entry name" value="Thioredox_DsbH"/>
    <property type="match status" value="1"/>
</dbReference>
<dbReference type="SUPFAM" id="SSF48208">
    <property type="entry name" value="Six-hairpin glycosidases"/>
    <property type="match status" value="1"/>
</dbReference>
<gene>
    <name evidence="2" type="ORF">V6X64_06970</name>
</gene>
<dbReference type="InterPro" id="IPR036249">
    <property type="entry name" value="Thioredoxin-like_sf"/>
</dbReference>
<dbReference type="Proteomes" id="UP001556653">
    <property type="component" value="Unassembled WGS sequence"/>
</dbReference>
<reference evidence="2 3" key="1">
    <citation type="submission" date="2024-02" db="EMBL/GenBank/DDBJ databases">
        <title>New especies of Spiribacter isolated from saline water.</title>
        <authorList>
            <person name="Leon M.J."/>
            <person name="De La Haba R."/>
            <person name="Sanchez-Porro C."/>
            <person name="Ventosa A."/>
        </authorList>
    </citation>
    <scope>NUCLEOTIDE SEQUENCE [LARGE SCALE GENOMIC DNA]</scope>
    <source>
        <strain evidence="3">ag22IC4-227</strain>
    </source>
</reference>
<dbReference type="SUPFAM" id="SSF52833">
    <property type="entry name" value="Thioredoxin-like"/>
    <property type="match status" value="1"/>
</dbReference>
<accession>A0ABV3S9C9</accession>